<protein>
    <recommendedName>
        <fullName evidence="7">CCT-theta</fullName>
    </recommendedName>
</protein>
<sequence>MNNSGLQGMLKDGYKHLSGLEEAVIKNIEACKALSQLTRTSLGPHGMNKMVINHLERLFVTSDAATILNELEVQHPAAKLVALAAKSQQEELGDGTNLVVSLAGELMSHADELIREGLHPSEIIEGYAKASEKVLQLLPTLVLPGSEKIDVKNETEVAAALKASVAAKQYGYEDLLAPLVAKACIEVCPPNPNNFNVDNVRVCKVTGGGIHQSAVVNGLVIKRDTEGTVKSATDAKVAVYADAVDTLSTETKGTVLIENAEQLETYSKSEEDKMEAYIKGIADAGAKVVVSGGSFGEMALHFIERYGLLAVKIVSKFELRRFCRATGAVGLVKAEPPSADELGYIKDIRVEEYGDTLVTVIRQDEKVSKIATLLLRASTDNMLDNIERALDDGVNSYKILTRDPRRLPAGGATELELARLLSEFGKKETGLDQYAVKKFATALEIVPRILCENAGMNPEQILPQLYTAHASGSATIGVDIEENGVKDLTPDGYSDLYDVKYWAIKLCVDAVVTVLRVDQIIMAKQAGGPKTANKPAMDED</sequence>
<keyword evidence="6 8" id="KW-0143">Chaperone</keyword>
<dbReference type="Pfam" id="PF00118">
    <property type="entry name" value="Cpn60_TCP1"/>
    <property type="match status" value="1"/>
</dbReference>
<comment type="caution">
    <text evidence="9">The sequence shown here is derived from an EMBL/GenBank/DDBJ whole genome shotgun (WGS) entry which is preliminary data.</text>
</comment>
<dbReference type="InterPro" id="IPR017998">
    <property type="entry name" value="Chaperone_TCP-1"/>
</dbReference>
<evidence type="ECO:0000256" key="8">
    <source>
        <dbReference type="RuleBase" id="RU004187"/>
    </source>
</evidence>
<dbReference type="GO" id="GO:0051082">
    <property type="term" value="F:unfolded protein binding"/>
    <property type="evidence" value="ECO:0007669"/>
    <property type="project" value="InterPro"/>
</dbReference>
<dbReference type="GO" id="GO:0016887">
    <property type="term" value="F:ATP hydrolysis activity"/>
    <property type="evidence" value="ECO:0007669"/>
    <property type="project" value="InterPro"/>
</dbReference>
<name>A0AAE0L711_9CHLO</name>
<keyword evidence="5 8" id="KW-0067">ATP-binding</keyword>
<keyword evidence="4 8" id="KW-0547">Nucleotide-binding</keyword>
<dbReference type="Gene3D" id="1.10.560.10">
    <property type="entry name" value="GroEL-like equatorial domain"/>
    <property type="match status" value="1"/>
</dbReference>
<dbReference type="GO" id="GO:0140662">
    <property type="term" value="F:ATP-dependent protein folding chaperone"/>
    <property type="evidence" value="ECO:0007669"/>
    <property type="project" value="InterPro"/>
</dbReference>
<evidence type="ECO:0000313" key="9">
    <source>
        <dbReference type="EMBL" id="KAK3274262.1"/>
    </source>
</evidence>
<reference evidence="9 10" key="1">
    <citation type="journal article" date="2015" name="Genome Biol. Evol.">
        <title>Comparative Genomics of a Bacterivorous Green Alga Reveals Evolutionary Causalities and Consequences of Phago-Mixotrophic Mode of Nutrition.</title>
        <authorList>
            <person name="Burns J.A."/>
            <person name="Paasch A."/>
            <person name="Narechania A."/>
            <person name="Kim E."/>
        </authorList>
    </citation>
    <scope>NUCLEOTIDE SEQUENCE [LARGE SCALE GENOMIC DNA]</scope>
    <source>
        <strain evidence="9 10">PLY_AMNH</strain>
    </source>
</reference>
<evidence type="ECO:0000256" key="5">
    <source>
        <dbReference type="ARBA" id="ARBA00022840"/>
    </source>
</evidence>
<comment type="similarity">
    <text evidence="2 8">Belongs to the TCP-1 chaperonin family.</text>
</comment>
<dbReference type="NCBIfam" id="TIGR02346">
    <property type="entry name" value="chap_CCT_theta"/>
    <property type="match status" value="1"/>
</dbReference>
<dbReference type="SUPFAM" id="SSF52029">
    <property type="entry name" value="GroEL apical domain-like"/>
    <property type="match status" value="1"/>
</dbReference>
<dbReference type="InterPro" id="IPR027409">
    <property type="entry name" value="GroEL-like_apical_dom_sf"/>
</dbReference>
<evidence type="ECO:0000256" key="6">
    <source>
        <dbReference type="ARBA" id="ARBA00023186"/>
    </source>
</evidence>
<dbReference type="PROSITE" id="PS00750">
    <property type="entry name" value="TCP1_1"/>
    <property type="match status" value="1"/>
</dbReference>
<proteinExistence type="inferred from homology"/>
<keyword evidence="10" id="KW-1185">Reference proteome</keyword>
<dbReference type="InterPro" id="IPR002423">
    <property type="entry name" value="Cpn60/GroEL/TCP-1"/>
</dbReference>
<organism evidence="9 10">
    <name type="scientific">Cymbomonas tetramitiformis</name>
    <dbReference type="NCBI Taxonomy" id="36881"/>
    <lineage>
        <taxon>Eukaryota</taxon>
        <taxon>Viridiplantae</taxon>
        <taxon>Chlorophyta</taxon>
        <taxon>Pyramimonadophyceae</taxon>
        <taxon>Pyramimonadales</taxon>
        <taxon>Pyramimonadaceae</taxon>
        <taxon>Cymbomonas</taxon>
    </lineage>
</organism>
<dbReference type="FunFam" id="3.50.7.10:FF:000008">
    <property type="entry name" value="T-complex protein 1 subunit theta"/>
    <property type="match status" value="1"/>
</dbReference>
<dbReference type="Gene3D" id="3.30.260.10">
    <property type="entry name" value="TCP-1-like chaperonin intermediate domain"/>
    <property type="match status" value="1"/>
</dbReference>
<dbReference type="InterPro" id="IPR027413">
    <property type="entry name" value="GROEL-like_equatorial_sf"/>
</dbReference>
<evidence type="ECO:0000256" key="7">
    <source>
        <dbReference type="ARBA" id="ARBA00029602"/>
    </source>
</evidence>
<dbReference type="CDD" id="cd03341">
    <property type="entry name" value="TCP1_theta"/>
    <property type="match status" value="1"/>
</dbReference>
<dbReference type="Proteomes" id="UP001190700">
    <property type="component" value="Unassembled WGS sequence"/>
</dbReference>
<evidence type="ECO:0000256" key="3">
    <source>
        <dbReference type="ARBA" id="ARBA00022490"/>
    </source>
</evidence>
<dbReference type="Gene3D" id="3.50.7.10">
    <property type="entry name" value="GroEL"/>
    <property type="match status" value="1"/>
</dbReference>
<dbReference type="InterPro" id="IPR027410">
    <property type="entry name" value="TCP-1-like_intermed_sf"/>
</dbReference>
<dbReference type="GO" id="GO:0005524">
    <property type="term" value="F:ATP binding"/>
    <property type="evidence" value="ECO:0007669"/>
    <property type="project" value="UniProtKB-KW"/>
</dbReference>
<dbReference type="SUPFAM" id="SSF48592">
    <property type="entry name" value="GroEL equatorial domain-like"/>
    <property type="match status" value="1"/>
</dbReference>
<dbReference type="InterPro" id="IPR002194">
    <property type="entry name" value="Chaperonin_TCP-1_CS"/>
</dbReference>
<dbReference type="InterPro" id="IPR012721">
    <property type="entry name" value="Chap_CCT_theta"/>
</dbReference>
<evidence type="ECO:0000313" key="10">
    <source>
        <dbReference type="Proteomes" id="UP001190700"/>
    </source>
</evidence>
<dbReference type="GO" id="GO:0005737">
    <property type="term" value="C:cytoplasm"/>
    <property type="evidence" value="ECO:0007669"/>
    <property type="project" value="UniProtKB-SubCell"/>
</dbReference>
<comment type="subcellular location">
    <subcellularLocation>
        <location evidence="1">Cytoplasm</location>
    </subcellularLocation>
</comment>
<gene>
    <name evidence="9" type="ORF">CYMTET_17547</name>
</gene>
<evidence type="ECO:0000256" key="2">
    <source>
        <dbReference type="ARBA" id="ARBA00008020"/>
    </source>
</evidence>
<dbReference type="SUPFAM" id="SSF54849">
    <property type="entry name" value="GroEL-intermediate domain like"/>
    <property type="match status" value="1"/>
</dbReference>
<dbReference type="PRINTS" id="PR00304">
    <property type="entry name" value="TCOMPLEXTCP1"/>
</dbReference>
<dbReference type="AlphaFoldDB" id="A0AAE0L711"/>
<keyword evidence="3" id="KW-0963">Cytoplasm</keyword>
<accession>A0AAE0L711</accession>
<evidence type="ECO:0000256" key="1">
    <source>
        <dbReference type="ARBA" id="ARBA00004496"/>
    </source>
</evidence>
<evidence type="ECO:0000256" key="4">
    <source>
        <dbReference type="ARBA" id="ARBA00022741"/>
    </source>
</evidence>
<dbReference type="PANTHER" id="PTHR11353">
    <property type="entry name" value="CHAPERONIN"/>
    <property type="match status" value="1"/>
</dbReference>
<dbReference type="EMBL" id="LGRX02007828">
    <property type="protein sequence ID" value="KAK3274262.1"/>
    <property type="molecule type" value="Genomic_DNA"/>
</dbReference>